<dbReference type="SUPFAM" id="SSF55826">
    <property type="entry name" value="YbaK/ProRS associated domain"/>
    <property type="match status" value="1"/>
</dbReference>
<dbReference type="Proteomes" id="UP000285908">
    <property type="component" value="Unassembled WGS sequence"/>
</dbReference>
<keyword evidence="3" id="KW-1185">Reference proteome</keyword>
<dbReference type="Gene3D" id="3.90.960.10">
    <property type="entry name" value="YbaK/aminoacyl-tRNA synthetase-associated domain"/>
    <property type="match status" value="1"/>
</dbReference>
<name>A0A438ALP4_9RHOB</name>
<dbReference type="RefSeq" id="WP_127905215.1">
    <property type="nucleotide sequence ID" value="NZ_RQXX01000001.1"/>
</dbReference>
<protein>
    <submittedName>
        <fullName evidence="2">YbaK/EbsC family protein</fullName>
    </submittedName>
</protein>
<dbReference type="OrthoDB" id="9798760at2"/>
<dbReference type="EMBL" id="RQXX01000001">
    <property type="protein sequence ID" value="RVV99773.1"/>
    <property type="molecule type" value="Genomic_DNA"/>
</dbReference>
<dbReference type="PANTHER" id="PTHR30411">
    <property type="entry name" value="CYTOPLASMIC PROTEIN"/>
    <property type="match status" value="1"/>
</dbReference>
<accession>A0A438ALP4</accession>
<dbReference type="CDD" id="cd04333">
    <property type="entry name" value="ProX_deacylase"/>
    <property type="match status" value="1"/>
</dbReference>
<gene>
    <name evidence="2" type="ORF">EKE94_03610</name>
</gene>
<comment type="caution">
    <text evidence="2">The sequence shown here is derived from an EMBL/GenBank/DDBJ whole genome shotgun (WGS) entry which is preliminary data.</text>
</comment>
<dbReference type="PANTHER" id="PTHR30411:SF1">
    <property type="entry name" value="CYTOPLASMIC PROTEIN"/>
    <property type="match status" value="1"/>
</dbReference>
<dbReference type="InterPro" id="IPR036754">
    <property type="entry name" value="YbaK/aa-tRNA-synt-asso_dom_sf"/>
</dbReference>
<dbReference type="Pfam" id="PF04073">
    <property type="entry name" value="tRNA_edit"/>
    <property type="match status" value="1"/>
</dbReference>
<dbReference type="AlphaFoldDB" id="A0A438ALP4"/>
<dbReference type="GO" id="GO:0002161">
    <property type="term" value="F:aminoacyl-tRNA deacylase activity"/>
    <property type="evidence" value="ECO:0007669"/>
    <property type="project" value="InterPro"/>
</dbReference>
<organism evidence="2 3">
    <name type="scientific">Mesobaculum littorinae</name>
    <dbReference type="NCBI Taxonomy" id="2486419"/>
    <lineage>
        <taxon>Bacteria</taxon>
        <taxon>Pseudomonadati</taxon>
        <taxon>Pseudomonadota</taxon>
        <taxon>Alphaproteobacteria</taxon>
        <taxon>Rhodobacterales</taxon>
        <taxon>Roseobacteraceae</taxon>
        <taxon>Mesobaculum</taxon>
    </lineage>
</organism>
<evidence type="ECO:0000313" key="3">
    <source>
        <dbReference type="Proteomes" id="UP000285908"/>
    </source>
</evidence>
<evidence type="ECO:0000313" key="2">
    <source>
        <dbReference type="EMBL" id="RVV99773.1"/>
    </source>
</evidence>
<reference evidence="2 3" key="1">
    <citation type="submission" date="2018-11" db="EMBL/GenBank/DDBJ databases">
        <title>Mesobaculum littorinae gen. nov., sp. nov., isolated from Littorina scabra that represents a novel genus of the order Rhodobacteraceae.</title>
        <authorList>
            <person name="Li F."/>
        </authorList>
    </citation>
    <scope>NUCLEOTIDE SEQUENCE [LARGE SCALE GENOMIC DNA]</scope>
    <source>
        <strain evidence="2 3">M0103</strain>
    </source>
</reference>
<evidence type="ECO:0000259" key="1">
    <source>
        <dbReference type="Pfam" id="PF04073"/>
    </source>
</evidence>
<proteinExistence type="predicted"/>
<feature type="domain" description="YbaK/aminoacyl-tRNA synthetase-associated" evidence="1">
    <location>
        <begin position="26"/>
        <end position="145"/>
    </location>
</feature>
<sequence length="159" mass="16493">MSKSLKRVARALADAGIDTEIVEMSEGTRSAADAARAVGCEIDQIAKSIIFRGQDSGTALLFLTAGGNRVSSEAAEVCAGEPLGKADAALIRAQTGFAIGGVAPLGHLSPIRAFCDPRLTEFDSVWAAGGTPRHVFRIAPAELLRVTEAQLAEFTGKPA</sequence>
<dbReference type="InterPro" id="IPR007214">
    <property type="entry name" value="YbaK/aa-tRNA-synth-assoc-dom"/>
</dbReference>